<evidence type="ECO:0000313" key="7">
    <source>
        <dbReference type="Proteomes" id="UP000179636"/>
    </source>
</evidence>
<dbReference type="InterPro" id="IPR020904">
    <property type="entry name" value="Sc_DH/Rdtase_CS"/>
</dbReference>
<reference evidence="6 7" key="1">
    <citation type="submission" date="2016-10" db="EMBL/GenBank/DDBJ databases">
        <title>Evaluation of Human, Animal and Environmental Mycobacterium chelonae Isolates by Core Genome Phylogenomic Analysis, Targeted Gene Comparison, and Anti-microbial Susceptibility Patterns: A Tale of Mistaken Identities.</title>
        <authorList>
            <person name="Fogelson S.B."/>
            <person name="Camus A.C."/>
            <person name="Lorenz W."/>
            <person name="Vasireddy R."/>
            <person name="Vasireddy S."/>
            <person name="Smith T."/>
            <person name="Brown-Elliott B.A."/>
            <person name="Wallace R.J.Jr."/>
            <person name="Hasan N.A."/>
            <person name="Reischl U."/>
            <person name="Sanchez S."/>
        </authorList>
    </citation>
    <scope>NUCLEOTIDE SEQUENCE [LARGE SCALE GENOMIC DNA]</scope>
    <source>
        <strain evidence="6 7">24999</strain>
    </source>
</reference>
<dbReference type="InterPro" id="IPR057326">
    <property type="entry name" value="KR_dom"/>
</dbReference>
<dbReference type="PROSITE" id="PS00061">
    <property type="entry name" value="ADH_SHORT"/>
    <property type="match status" value="1"/>
</dbReference>
<dbReference type="PANTHER" id="PTHR24321">
    <property type="entry name" value="DEHYDROGENASES, SHORT CHAIN"/>
    <property type="match status" value="1"/>
</dbReference>
<comment type="similarity">
    <text evidence="1 4">Belongs to the short-chain dehydrogenases/reductases (SDR) family.</text>
</comment>
<keyword evidence="7" id="KW-1185">Reference proteome</keyword>
<evidence type="ECO:0000259" key="5">
    <source>
        <dbReference type="SMART" id="SM00822"/>
    </source>
</evidence>
<dbReference type="Proteomes" id="UP000179636">
    <property type="component" value="Unassembled WGS sequence"/>
</dbReference>
<sequence>MDGRSDREIRDGTVIVSNRLQGRRILVTGAGSGIGQATALRLLDEGAVVMGADISVEGLESTKQNARQADTADRLNAVTMDIGDESSVVAGVRNSVETLGGLDAVVNAAGMLRAVHTHEMSLQQWNQIIGVNLTGTFLVIRETLPALLQNPRSAIVNFSSTSAAFAHPYMAAYAASKGGIQAMTHALALEYGKQGLRAVSVAPGSIKSGITDATPGLVPSDADWSLFAKLSPIMPTDLSSGGAGMGDPSAVAGVIAMLVSDDGAFISGTEIRIDGGTHA</sequence>
<evidence type="ECO:0000313" key="6">
    <source>
        <dbReference type="EMBL" id="OHU06720.1"/>
    </source>
</evidence>
<evidence type="ECO:0000256" key="1">
    <source>
        <dbReference type="ARBA" id="ARBA00006484"/>
    </source>
</evidence>
<dbReference type="PRINTS" id="PR00080">
    <property type="entry name" value="SDRFAMILY"/>
</dbReference>
<proteinExistence type="inferred from homology"/>
<organism evidence="6 7">
    <name type="scientific">Mycobacterium syngnathidarum</name>
    <dbReference type="NCBI Taxonomy" id="1908205"/>
    <lineage>
        <taxon>Bacteria</taxon>
        <taxon>Bacillati</taxon>
        <taxon>Actinomycetota</taxon>
        <taxon>Actinomycetes</taxon>
        <taxon>Mycobacteriales</taxon>
        <taxon>Mycobacteriaceae</taxon>
        <taxon>Mycobacterium</taxon>
    </lineage>
</organism>
<dbReference type="STRING" id="1908205.BKG60_21660"/>
<evidence type="ECO:0000256" key="3">
    <source>
        <dbReference type="ARBA" id="ARBA00023027"/>
    </source>
</evidence>
<comment type="caution">
    <text evidence="6">The sequence shown here is derived from an EMBL/GenBank/DDBJ whole genome shotgun (WGS) entry which is preliminary data.</text>
</comment>
<dbReference type="InterPro" id="IPR036291">
    <property type="entry name" value="NAD(P)-bd_dom_sf"/>
</dbReference>
<protein>
    <submittedName>
        <fullName evidence="6">Short-chain dehydrogenase</fullName>
    </submittedName>
</protein>
<dbReference type="Gene3D" id="3.40.50.720">
    <property type="entry name" value="NAD(P)-binding Rossmann-like Domain"/>
    <property type="match status" value="1"/>
</dbReference>
<dbReference type="OrthoDB" id="7064009at2"/>
<dbReference type="SUPFAM" id="SSF51735">
    <property type="entry name" value="NAD(P)-binding Rossmann-fold domains"/>
    <property type="match status" value="1"/>
</dbReference>
<dbReference type="PRINTS" id="PR00081">
    <property type="entry name" value="GDHRDH"/>
</dbReference>
<keyword evidence="2" id="KW-0560">Oxidoreductase</keyword>
<dbReference type="CDD" id="cd05233">
    <property type="entry name" value="SDR_c"/>
    <property type="match status" value="1"/>
</dbReference>
<dbReference type="InterPro" id="IPR002347">
    <property type="entry name" value="SDR_fam"/>
</dbReference>
<feature type="domain" description="Ketoreductase" evidence="5">
    <location>
        <begin position="23"/>
        <end position="209"/>
    </location>
</feature>
<evidence type="ECO:0000256" key="4">
    <source>
        <dbReference type="RuleBase" id="RU000363"/>
    </source>
</evidence>
<accession>A0A1S1KKS8</accession>
<dbReference type="FunFam" id="3.40.50.720:FF:000084">
    <property type="entry name" value="Short-chain dehydrogenase reductase"/>
    <property type="match status" value="1"/>
</dbReference>
<dbReference type="EMBL" id="MLHV01000004">
    <property type="protein sequence ID" value="OHU06720.1"/>
    <property type="molecule type" value="Genomic_DNA"/>
</dbReference>
<dbReference type="SMART" id="SM00822">
    <property type="entry name" value="PKS_KR"/>
    <property type="match status" value="1"/>
</dbReference>
<dbReference type="Pfam" id="PF00106">
    <property type="entry name" value="adh_short"/>
    <property type="match status" value="1"/>
</dbReference>
<dbReference type="AlphaFoldDB" id="A0A1S1KKS8"/>
<gene>
    <name evidence="6" type="ORF">BKG61_05620</name>
</gene>
<dbReference type="PANTHER" id="PTHR24321:SF8">
    <property type="entry name" value="ESTRADIOL 17-BETA-DEHYDROGENASE 8-RELATED"/>
    <property type="match status" value="1"/>
</dbReference>
<keyword evidence="3" id="KW-0520">NAD</keyword>
<evidence type="ECO:0000256" key="2">
    <source>
        <dbReference type="ARBA" id="ARBA00023002"/>
    </source>
</evidence>
<dbReference type="GO" id="GO:0016491">
    <property type="term" value="F:oxidoreductase activity"/>
    <property type="evidence" value="ECO:0007669"/>
    <property type="project" value="UniProtKB-KW"/>
</dbReference>
<name>A0A1S1KKS8_9MYCO</name>